<evidence type="ECO:0000256" key="1">
    <source>
        <dbReference type="SAM" id="Phobius"/>
    </source>
</evidence>
<keyword evidence="3" id="KW-1185">Reference proteome</keyword>
<evidence type="ECO:0000313" key="3">
    <source>
        <dbReference type="Proteomes" id="UP001497516"/>
    </source>
</evidence>
<accession>A0AAV2GN04</accession>
<keyword evidence="1" id="KW-1133">Transmembrane helix</keyword>
<dbReference type="AlphaFoldDB" id="A0AAV2GN04"/>
<feature type="transmembrane region" description="Helical" evidence="1">
    <location>
        <begin position="184"/>
        <end position="213"/>
    </location>
</feature>
<dbReference type="Proteomes" id="UP001497516">
    <property type="component" value="Chromosome 9"/>
</dbReference>
<keyword evidence="1" id="KW-0472">Membrane</keyword>
<keyword evidence="1" id="KW-0812">Transmembrane</keyword>
<reference evidence="2 3" key="1">
    <citation type="submission" date="2024-04" db="EMBL/GenBank/DDBJ databases">
        <authorList>
            <person name="Fracassetti M."/>
        </authorList>
    </citation>
    <scope>NUCLEOTIDE SEQUENCE [LARGE SCALE GENOMIC DNA]</scope>
</reference>
<proteinExistence type="predicted"/>
<protein>
    <submittedName>
        <fullName evidence="2">Uncharacterized protein</fullName>
    </submittedName>
</protein>
<organism evidence="2 3">
    <name type="scientific">Linum trigynum</name>
    <dbReference type="NCBI Taxonomy" id="586398"/>
    <lineage>
        <taxon>Eukaryota</taxon>
        <taxon>Viridiplantae</taxon>
        <taxon>Streptophyta</taxon>
        <taxon>Embryophyta</taxon>
        <taxon>Tracheophyta</taxon>
        <taxon>Spermatophyta</taxon>
        <taxon>Magnoliopsida</taxon>
        <taxon>eudicotyledons</taxon>
        <taxon>Gunneridae</taxon>
        <taxon>Pentapetalae</taxon>
        <taxon>rosids</taxon>
        <taxon>fabids</taxon>
        <taxon>Malpighiales</taxon>
        <taxon>Linaceae</taxon>
        <taxon>Linum</taxon>
    </lineage>
</organism>
<name>A0AAV2GN04_9ROSI</name>
<evidence type="ECO:0000313" key="2">
    <source>
        <dbReference type="EMBL" id="CAL1412128.1"/>
    </source>
</evidence>
<sequence length="237" mass="26507">MMGALPEIAHVPLPSITKGLIWLLAEVSDLPLNLCSLRCRIVPVHELVSQIVPRGDGQWGLGLQPPLSIPRQRMGEEMKADCIIGDTIQLEPVRQLQKTGKMHPGLLILQAMELDRRCDELNPAWLDLKVVCWDRRVEDDRADVSNPRSVVVLQGGTRLRWMMNSMILGYGVVPQDLIHRGNLLWIPLVLVLVSVHPVLFFRIAAQVAVYALFLSQSSSLLSPELATGAVNLWIQRQ</sequence>
<gene>
    <name evidence="2" type="ORF">LTRI10_LOCUS51441</name>
</gene>
<dbReference type="EMBL" id="OZ034822">
    <property type="protein sequence ID" value="CAL1412128.1"/>
    <property type="molecule type" value="Genomic_DNA"/>
</dbReference>